<gene>
    <name evidence="3" type="ORF">BC962_1957</name>
</gene>
<evidence type="ECO:0000313" key="4">
    <source>
        <dbReference type="Proteomes" id="UP000276282"/>
    </source>
</evidence>
<dbReference type="InterPro" id="IPR006015">
    <property type="entry name" value="Universal_stress_UspA"/>
</dbReference>
<accession>A0A495PSU8</accession>
<dbReference type="PRINTS" id="PR01438">
    <property type="entry name" value="UNVRSLSTRESS"/>
</dbReference>
<dbReference type="CDD" id="cd00293">
    <property type="entry name" value="USP-like"/>
    <property type="match status" value="1"/>
</dbReference>
<dbReference type="PANTHER" id="PTHR46268:SF6">
    <property type="entry name" value="UNIVERSAL STRESS PROTEIN UP12"/>
    <property type="match status" value="1"/>
</dbReference>
<name>A0A495PSU8_9FLAO</name>
<dbReference type="RefSeq" id="WP_183075483.1">
    <property type="nucleotide sequence ID" value="NZ_RBLG01000002.1"/>
</dbReference>
<reference evidence="3 4" key="1">
    <citation type="submission" date="2018-10" db="EMBL/GenBank/DDBJ databases">
        <title>Genomic Encyclopedia of Archaeal and Bacterial Type Strains, Phase II (KMG-II): from individual species to whole genera.</title>
        <authorList>
            <person name="Goeker M."/>
        </authorList>
    </citation>
    <scope>NUCLEOTIDE SEQUENCE [LARGE SCALE GENOMIC DNA]</scope>
    <source>
        <strain evidence="3 4">DSM 19839</strain>
    </source>
</reference>
<dbReference type="Pfam" id="PF00582">
    <property type="entry name" value="Usp"/>
    <property type="match status" value="1"/>
</dbReference>
<evidence type="ECO:0000259" key="2">
    <source>
        <dbReference type="Pfam" id="PF00582"/>
    </source>
</evidence>
<evidence type="ECO:0000313" key="3">
    <source>
        <dbReference type="EMBL" id="RKS53703.1"/>
    </source>
</evidence>
<dbReference type="SUPFAM" id="SSF52402">
    <property type="entry name" value="Adenine nucleotide alpha hydrolases-like"/>
    <property type="match status" value="2"/>
</dbReference>
<sequence length="278" mass="32384">MKNILIPTDFSENSWNAIFYALSFFQKEEIYYHLIHFVPPEINSSIPDLNLVETFPKNYTSNKEIEDFEKLKSRIFQNFPESQNKIATQIMRSKIIDGIRQYVLTHDIDLIIMGTKGASNYNELPLGSLTNEVITKVKCPILVIPEKATFKVPISLAFPTDFNIIYKSKIINSLIDIVKIHNASLKILRVAQHQKVLNETQVENREYLKKNLTNVPYSFHVIDSPNLENGLQYFVNTMKVDMIAMIAKNINFFQRILFNPRVAKFNYHREIPFLVLHE</sequence>
<comment type="similarity">
    <text evidence="1">Belongs to the universal stress protein A family.</text>
</comment>
<protein>
    <submittedName>
        <fullName evidence="3">Nucleotide-binding universal stress UspA family protein</fullName>
    </submittedName>
</protein>
<dbReference type="AlphaFoldDB" id="A0A495PSU8"/>
<dbReference type="Gene3D" id="3.40.50.12370">
    <property type="match status" value="1"/>
</dbReference>
<evidence type="ECO:0000256" key="1">
    <source>
        <dbReference type="ARBA" id="ARBA00008791"/>
    </source>
</evidence>
<dbReference type="PANTHER" id="PTHR46268">
    <property type="entry name" value="STRESS RESPONSE PROTEIN NHAX"/>
    <property type="match status" value="1"/>
</dbReference>
<feature type="domain" description="UspA" evidence="2">
    <location>
        <begin position="1"/>
        <end position="145"/>
    </location>
</feature>
<dbReference type="Proteomes" id="UP000276282">
    <property type="component" value="Unassembled WGS sequence"/>
</dbReference>
<organism evidence="3 4">
    <name type="scientific">Gillisia mitskevichiae</name>
    <dbReference type="NCBI Taxonomy" id="270921"/>
    <lineage>
        <taxon>Bacteria</taxon>
        <taxon>Pseudomonadati</taxon>
        <taxon>Bacteroidota</taxon>
        <taxon>Flavobacteriia</taxon>
        <taxon>Flavobacteriales</taxon>
        <taxon>Flavobacteriaceae</taxon>
        <taxon>Gillisia</taxon>
    </lineage>
</organism>
<dbReference type="EMBL" id="RBLG01000002">
    <property type="protein sequence ID" value="RKS53703.1"/>
    <property type="molecule type" value="Genomic_DNA"/>
</dbReference>
<proteinExistence type="inferred from homology"/>
<comment type="caution">
    <text evidence="3">The sequence shown here is derived from an EMBL/GenBank/DDBJ whole genome shotgun (WGS) entry which is preliminary data.</text>
</comment>
<dbReference type="InterPro" id="IPR006016">
    <property type="entry name" value="UspA"/>
</dbReference>
<keyword evidence="4" id="KW-1185">Reference proteome</keyword>